<dbReference type="Proteomes" id="UP000326837">
    <property type="component" value="Chromosome"/>
</dbReference>
<evidence type="ECO:0000256" key="2">
    <source>
        <dbReference type="SAM" id="MobiDB-lite"/>
    </source>
</evidence>
<dbReference type="AlphaFoldDB" id="A0A5K7XE21"/>
<protein>
    <recommendedName>
        <fullName evidence="3">DUF4332 domain-containing protein</fullName>
    </recommendedName>
</protein>
<dbReference type="RefSeq" id="WP_172991959.1">
    <property type="nucleotide sequence ID" value="NZ_AP021861.1"/>
</dbReference>
<feature type="coiled-coil region" evidence="1">
    <location>
        <begin position="195"/>
        <end position="250"/>
    </location>
</feature>
<dbReference type="Gene3D" id="1.10.150.20">
    <property type="entry name" value="5' to 3' exonuclease, C-terminal subdomain"/>
    <property type="match status" value="1"/>
</dbReference>
<proteinExistence type="predicted"/>
<dbReference type="SUPFAM" id="SSF52540">
    <property type="entry name" value="P-loop containing nucleoside triphosphate hydrolases"/>
    <property type="match status" value="1"/>
</dbReference>
<dbReference type="PANTHER" id="PTHR41259:SF1">
    <property type="entry name" value="DOUBLE-STRAND BREAK REPAIR RAD50 ATPASE, PUTATIVE-RELATED"/>
    <property type="match status" value="1"/>
</dbReference>
<dbReference type="KEGG" id="lpav:PLANPX_2198"/>
<feature type="coiled-coil region" evidence="1">
    <location>
        <begin position="467"/>
        <end position="545"/>
    </location>
</feature>
<reference evidence="5" key="1">
    <citation type="submission" date="2019-10" db="EMBL/GenBank/DDBJ databases">
        <title>Lacipirellula parvula gen. nov., sp. nov., representing a lineage of planctomycetes widespread in freshwater anoxic habitats, and description of the family Lacipirellulaceae.</title>
        <authorList>
            <person name="Dedysh S.N."/>
            <person name="Kulichevskaya I.S."/>
            <person name="Beletsky A.V."/>
            <person name="Rakitin A.L."/>
            <person name="Mardanov A.V."/>
            <person name="Ivanova A.A."/>
            <person name="Saltykova V.X."/>
            <person name="Rijpstra W.I.C."/>
            <person name="Sinninghe Damste J.S."/>
            <person name="Ravin N.V."/>
        </authorList>
    </citation>
    <scope>NUCLEOTIDE SEQUENCE [LARGE SCALE GENOMIC DNA]</scope>
    <source>
        <strain evidence="5">PX69</strain>
    </source>
</reference>
<sequence length="1077" mass="119632">MNVTQLRLAGQGAWPELLVDQFSTELNVFFGHQRTGKSTVAQLASQLLYGKQDSEWRRQFGQSTPLAEGSLEVDGPRGRYLLRRHRDGSPYGRLSVAAAGGPAVDSGTIRSLLAGISPRLAAELYTVDFAQQPRAATLLDGEFAREFALALNPAADDVPPAHAVGTVCQTHSATPRLPLNRRRVDELVARRDAVVQQIEQEMSARRRESSDLQKNLGDLETTLADRRRKAEQLQVKLRAADAKLAEIETRLRYYSLESAVRRGPEIDAEQHRIDLERLDAEIGRCRQTLSDLQSREATVRRELAEVQPDGTADSASVLADQRATVGVFERLLDDLDAEVSQLARSHEPGRCVGCDSHARLSPVAQMLRQQLYALCGQVTEQERSVRRFQLHAESRQLSRAQNDLSEQLEHLLQRRQAHVHAAQLTYRPIVMLPQSPAATHCQCEGHAEFVRDADAMVLARTDRGRQEALAKTRRTEAEQERNQLRNACDALHREIKSLESRWQTLQLDRAQTATRSTLDELRATLQRLEIEIQQALHTNETARAEYDSAATSHRRLWRASDVLAQLTDGRLLQIRVNREGGGATVVDREGRTLAIEELTPQQQDQLYLSLTLALVSSFSARGINLPLFLDEPFLRQDPRSAAAMAGVLHEFAREGRQVVLFTEDREAARRLESLGDQVRDLDALRRESHPQPAPVPVAVETPVEPTTTVKIVRETVGERKPQLRIAGEWSHDDEERDVFFLTRDASIEDFPVLGNDTAKVFAELKIAKVGDLLAADADEVAARLARPGITADAVRLWQNHMSLMCFVPNVSLNDAQVLAANEIGSPEALYAIDVRLLADAIEQFIASERGRRFHALRSRYTRDALAETQKLARTQRENWVLAKSRYSWVDRPATPHRATTSPAKSVATTAKSKPAAKPAAKKPVKATKPTGPLRFFLHRHSAVVDAPSIGPIAAERLANVGIRTVADLLNANPESTAEELGEAKVTATVITRWQREARLVCRIPELRGVGAQLLVASGFHEAEQVAKTKVDELVKRVGDTCRSSQGLRILRNGPAPSSDRIAQWVGFAAKMRPLEAA</sequence>
<dbReference type="Gene3D" id="1.10.287.1490">
    <property type="match status" value="1"/>
</dbReference>
<evidence type="ECO:0000259" key="3">
    <source>
        <dbReference type="Pfam" id="PF14229"/>
    </source>
</evidence>
<keyword evidence="5" id="KW-1185">Reference proteome</keyword>
<keyword evidence="1" id="KW-0175">Coiled coil</keyword>
<organism evidence="4 5">
    <name type="scientific">Lacipirellula parvula</name>
    <dbReference type="NCBI Taxonomy" id="2650471"/>
    <lineage>
        <taxon>Bacteria</taxon>
        <taxon>Pseudomonadati</taxon>
        <taxon>Planctomycetota</taxon>
        <taxon>Planctomycetia</taxon>
        <taxon>Pirellulales</taxon>
        <taxon>Lacipirellulaceae</taxon>
        <taxon>Lacipirellula</taxon>
    </lineage>
</organism>
<gene>
    <name evidence="4" type="ORF">PLANPX_2198</name>
</gene>
<feature type="domain" description="DUF4332" evidence="3">
    <location>
        <begin position="947"/>
        <end position="1070"/>
    </location>
</feature>
<dbReference type="Gene3D" id="3.40.50.300">
    <property type="entry name" value="P-loop containing nucleotide triphosphate hydrolases"/>
    <property type="match status" value="1"/>
</dbReference>
<dbReference type="EMBL" id="AP021861">
    <property type="protein sequence ID" value="BBO32586.1"/>
    <property type="molecule type" value="Genomic_DNA"/>
</dbReference>
<evidence type="ECO:0000313" key="4">
    <source>
        <dbReference type="EMBL" id="BBO32586.1"/>
    </source>
</evidence>
<feature type="compositionally biased region" description="Low complexity" evidence="2">
    <location>
        <begin position="898"/>
        <end position="918"/>
    </location>
</feature>
<dbReference type="InterPro" id="IPR027417">
    <property type="entry name" value="P-loop_NTPase"/>
</dbReference>
<dbReference type="CDD" id="cd00267">
    <property type="entry name" value="ABC_ATPase"/>
    <property type="match status" value="1"/>
</dbReference>
<dbReference type="InterPro" id="IPR025567">
    <property type="entry name" value="DUF4332"/>
</dbReference>
<evidence type="ECO:0000256" key="1">
    <source>
        <dbReference type="SAM" id="Coils"/>
    </source>
</evidence>
<accession>A0A5K7XE21</accession>
<dbReference type="Pfam" id="PF14229">
    <property type="entry name" value="DUF4332"/>
    <property type="match status" value="1"/>
</dbReference>
<dbReference type="PANTHER" id="PTHR41259">
    <property type="entry name" value="DOUBLE-STRAND BREAK REPAIR RAD50 ATPASE, PUTATIVE-RELATED"/>
    <property type="match status" value="1"/>
</dbReference>
<evidence type="ECO:0000313" key="5">
    <source>
        <dbReference type="Proteomes" id="UP000326837"/>
    </source>
</evidence>
<name>A0A5K7XE21_9BACT</name>
<feature type="region of interest" description="Disordered" evidence="2">
    <location>
        <begin position="892"/>
        <end position="927"/>
    </location>
</feature>